<feature type="chain" id="PRO_5012045400" evidence="5">
    <location>
        <begin position="16"/>
        <end position="191"/>
    </location>
</feature>
<dbReference type="SUPFAM" id="SSF50814">
    <property type="entry name" value="Lipocalins"/>
    <property type="match status" value="1"/>
</dbReference>
<dbReference type="EMBL" id="GAHY01000747">
    <property type="protein sequence ID" value="JAA76763.1"/>
    <property type="molecule type" value="mRNA"/>
</dbReference>
<evidence type="ECO:0000256" key="1">
    <source>
        <dbReference type="ARBA" id="ARBA00004613"/>
    </source>
</evidence>
<feature type="signal peptide" evidence="5">
    <location>
        <begin position="1"/>
        <end position="15"/>
    </location>
</feature>
<dbReference type="Pfam" id="PF03973">
    <property type="entry name" value="Triabin"/>
    <property type="match status" value="1"/>
</dbReference>
<keyword evidence="3 5" id="KW-0732">Signal</keyword>
<sequence>MEKFGVVIFLGLVAQGPLQISSYLDQCKSVQEKSGFNRQQFFRGDWFVTHANDGTVSTLCRKYSISENSDDKLIVQYGTRGNKHQYFCMEKNANSQAPHIFYCVVTQGDRCAIVQVYEVQKTILETDGKSALLYRCLKMAAPEGDKYINTFLVLNREENGQVSQTVKDALSAQGLEFGNLLSRQVILVQRN</sequence>
<keyword evidence="2" id="KW-0964">Secreted</keyword>
<evidence type="ECO:0000256" key="3">
    <source>
        <dbReference type="ARBA" id="ARBA00022729"/>
    </source>
</evidence>
<name>R4G8L8_RHOPR</name>
<accession>R4G8L8</accession>
<dbReference type="GO" id="GO:0005576">
    <property type="term" value="C:extracellular region"/>
    <property type="evidence" value="ECO:0007669"/>
    <property type="project" value="UniProtKB-SubCell"/>
</dbReference>
<reference evidence="6" key="1">
    <citation type="submission" date="2013-04" db="EMBL/GenBank/DDBJ databases">
        <title>An insight into the transcriptome of the digestive tract of the blood sucking bug, Rhodnius prolixus.</title>
        <authorList>
            <person name="Ribeiro J.M.C."/>
            <person name="Genta F.A."/>
            <person name="Sorgine M.H.F."/>
            <person name="Paiva-Silva G.O."/>
            <person name="Majerowicz D."/>
            <person name="Medeiros M."/>
            <person name="Koerich L."/>
            <person name="Terra W.R."/>
            <person name="Ferreira C."/>
            <person name="Pimentel A.C."/>
            <person name="Bisch P.M."/>
            <person name="Diniz M.M.P."/>
            <person name="Nascimento R."/>
            <person name="Salmon D."/>
            <person name="Silber A.M."/>
            <person name="Alves M."/>
            <person name="Oliveira M.F."/>
            <person name="Gondim K.C."/>
            <person name="Silva Neto M.A.C."/>
            <person name="Atella G.C."/>
            <person name="Araujo H."/>
            <person name="Dias F.S."/>
            <person name="Polycarpo C.R."/>
            <person name="Fampa P."/>
            <person name="Melo A.C."/>
            <person name="Tanaka A.S."/>
            <person name="Balczun C."/>
            <person name="Oliveira J.H.M."/>
            <person name="Goncalves R."/>
            <person name="Lazoski C."/>
            <person name="Pereira M.A."/>
            <person name="Rivera-Pomar R."/>
            <person name="Diambra L."/>
            <person name="Schaub G.A."/>
            <person name="Garcia E.S."/>
            <person name="Azambuja P."/>
            <person name="Braz G.R.C."/>
            <person name="Oliveira P.L."/>
        </authorList>
    </citation>
    <scope>NUCLEOTIDE SEQUENCE</scope>
</reference>
<evidence type="ECO:0000256" key="5">
    <source>
        <dbReference type="SAM" id="SignalP"/>
    </source>
</evidence>
<dbReference type="VEuPathDB" id="VectorBase:RPRC000299"/>
<dbReference type="InterPro" id="IPR005657">
    <property type="entry name" value="Triabi/Procalin"/>
</dbReference>
<dbReference type="InterPro" id="IPR012674">
    <property type="entry name" value="Calycin"/>
</dbReference>
<comment type="similarity">
    <text evidence="4">Belongs to the calycin superfamily. Triabin family.</text>
</comment>
<dbReference type="AlphaFoldDB" id="R4G8L8"/>
<organism evidence="6">
    <name type="scientific">Rhodnius prolixus</name>
    <name type="common">Triatomid bug</name>
    <dbReference type="NCBI Taxonomy" id="13249"/>
    <lineage>
        <taxon>Eukaryota</taxon>
        <taxon>Metazoa</taxon>
        <taxon>Ecdysozoa</taxon>
        <taxon>Arthropoda</taxon>
        <taxon>Hexapoda</taxon>
        <taxon>Insecta</taxon>
        <taxon>Pterygota</taxon>
        <taxon>Neoptera</taxon>
        <taxon>Paraneoptera</taxon>
        <taxon>Hemiptera</taxon>
        <taxon>Heteroptera</taxon>
        <taxon>Panheteroptera</taxon>
        <taxon>Cimicomorpha</taxon>
        <taxon>Reduviidae</taxon>
        <taxon>Triatominae</taxon>
        <taxon>Rhodnius</taxon>
    </lineage>
</organism>
<comment type="subcellular location">
    <subcellularLocation>
        <location evidence="1">Secreted</location>
    </subcellularLocation>
</comment>
<dbReference type="GO" id="GO:0030682">
    <property type="term" value="P:symbiont-mediated perturbation of host defenses"/>
    <property type="evidence" value="ECO:0007669"/>
    <property type="project" value="InterPro"/>
</dbReference>
<proteinExistence type="evidence at transcript level"/>
<evidence type="ECO:0000256" key="2">
    <source>
        <dbReference type="ARBA" id="ARBA00022525"/>
    </source>
</evidence>
<protein>
    <submittedName>
        <fullName evidence="6">Putative nitrophorin 3-like protein</fullName>
    </submittedName>
</protein>
<evidence type="ECO:0000313" key="6">
    <source>
        <dbReference type="EMBL" id="JAA76763.1"/>
    </source>
</evidence>
<evidence type="ECO:0000256" key="4">
    <source>
        <dbReference type="ARBA" id="ARBA00034121"/>
    </source>
</evidence>
<dbReference type="HOGENOM" id="CLU_122678_0_0_1"/>
<dbReference type="Gene3D" id="2.40.128.20">
    <property type="match status" value="1"/>
</dbReference>